<proteinExistence type="predicted"/>
<evidence type="ECO:0000259" key="2">
    <source>
        <dbReference type="Pfam" id="PF01764"/>
    </source>
</evidence>
<dbReference type="CDD" id="cd00519">
    <property type="entry name" value="Lipase_3"/>
    <property type="match status" value="1"/>
</dbReference>
<protein>
    <submittedName>
        <fullName evidence="3">Triacylglycerol lipase</fullName>
    </submittedName>
</protein>
<evidence type="ECO:0000313" key="3">
    <source>
        <dbReference type="EMBL" id="KIH63759.1"/>
    </source>
</evidence>
<sequence>MVAVIIALLFALSSADEDTSEEERLDFIEYSDHFARKIILTISAAAYSDNPQECLSHRLGKVTDTYQYSFPCQDGVCSGFVALLHKYNAIAVGFRGTQKPGQLIQQGIDALLSPWSEWKHGGRVSGYVKFTYIRLWANLEDKFKKFMAEHPDWDIWVGGHSLGGALATLAASDIVESRIAVNPDKVKLVTLGQPRVGDRKFADALNEQVEYSYRVVHWMDVVPSIPKTGYWHQGEENWKKTKMDEYEREPTVKRKRFLASISGQHGEDSVYCSAKYLPTSISDHKTYFGKVVSDYGKGGCKT</sequence>
<dbReference type="OrthoDB" id="426718at2759"/>
<dbReference type="Gene3D" id="3.40.50.1820">
    <property type="entry name" value="alpha/beta hydrolase"/>
    <property type="match status" value="1"/>
</dbReference>
<evidence type="ECO:0000313" key="4">
    <source>
        <dbReference type="Proteomes" id="UP000054047"/>
    </source>
</evidence>
<dbReference type="InterPro" id="IPR029058">
    <property type="entry name" value="AB_hydrolase_fold"/>
</dbReference>
<feature type="domain" description="Fungal lipase-type" evidence="2">
    <location>
        <begin position="92"/>
        <end position="227"/>
    </location>
</feature>
<dbReference type="AlphaFoldDB" id="A0A0C2GXG9"/>
<dbReference type="PANTHER" id="PTHR45908:SF23">
    <property type="entry name" value="FUNGAL LIPASE-LIKE DOMAIN-CONTAINING PROTEIN"/>
    <property type="match status" value="1"/>
</dbReference>
<keyword evidence="4" id="KW-1185">Reference proteome</keyword>
<dbReference type="SUPFAM" id="SSF53474">
    <property type="entry name" value="alpha/beta-Hydrolases"/>
    <property type="match status" value="1"/>
</dbReference>
<dbReference type="EMBL" id="KN728450">
    <property type="protein sequence ID" value="KIH63759.1"/>
    <property type="molecule type" value="Genomic_DNA"/>
</dbReference>
<dbReference type="Proteomes" id="UP000054047">
    <property type="component" value="Unassembled WGS sequence"/>
</dbReference>
<dbReference type="Pfam" id="PF01764">
    <property type="entry name" value="Lipase_3"/>
    <property type="match status" value="1"/>
</dbReference>
<accession>A0A0C2GXG9</accession>
<evidence type="ECO:0000256" key="1">
    <source>
        <dbReference type="SAM" id="SignalP"/>
    </source>
</evidence>
<name>A0A0C2GXG9_9BILA</name>
<gene>
    <name evidence="3" type="ORF">ANCDUO_05937</name>
</gene>
<reference evidence="3 4" key="1">
    <citation type="submission" date="2013-12" db="EMBL/GenBank/DDBJ databases">
        <title>Draft genome of the parsitic nematode Ancylostoma duodenale.</title>
        <authorList>
            <person name="Mitreva M."/>
        </authorList>
    </citation>
    <scope>NUCLEOTIDE SEQUENCE [LARGE SCALE GENOMIC DNA]</scope>
    <source>
        <strain evidence="3 4">Zhejiang</strain>
    </source>
</reference>
<feature type="chain" id="PRO_5013108016" evidence="1">
    <location>
        <begin position="16"/>
        <end position="302"/>
    </location>
</feature>
<keyword evidence="1" id="KW-0732">Signal</keyword>
<organism evidence="3 4">
    <name type="scientific">Ancylostoma duodenale</name>
    <dbReference type="NCBI Taxonomy" id="51022"/>
    <lineage>
        <taxon>Eukaryota</taxon>
        <taxon>Metazoa</taxon>
        <taxon>Ecdysozoa</taxon>
        <taxon>Nematoda</taxon>
        <taxon>Chromadorea</taxon>
        <taxon>Rhabditida</taxon>
        <taxon>Rhabditina</taxon>
        <taxon>Rhabditomorpha</taxon>
        <taxon>Strongyloidea</taxon>
        <taxon>Ancylostomatidae</taxon>
        <taxon>Ancylostomatinae</taxon>
        <taxon>Ancylostoma</taxon>
    </lineage>
</organism>
<dbReference type="PANTHER" id="PTHR45908">
    <property type="entry name" value="PROTEIN CBG11750-RELATED"/>
    <property type="match status" value="1"/>
</dbReference>
<dbReference type="GO" id="GO:0006629">
    <property type="term" value="P:lipid metabolic process"/>
    <property type="evidence" value="ECO:0007669"/>
    <property type="project" value="InterPro"/>
</dbReference>
<dbReference type="InterPro" id="IPR002921">
    <property type="entry name" value="Fungal_lipase-type"/>
</dbReference>
<feature type="signal peptide" evidence="1">
    <location>
        <begin position="1"/>
        <end position="15"/>
    </location>
</feature>